<keyword evidence="3" id="KW-1185">Reference proteome</keyword>
<dbReference type="EMBL" id="JANPWB010000012">
    <property type="protein sequence ID" value="KAJ1119971.1"/>
    <property type="molecule type" value="Genomic_DNA"/>
</dbReference>
<sequence length="120" mass="13826">MTQRPGSGTTEPIKEEKPASRRGEGRDQEGEESGVFGEQTYPEREKKTRRRQADERTSRWPGRRNVEPRRQASGEAWYNQVRFPTQLRATRGAGGREEHGIKSKGEWVEGTKMEKEIRAL</sequence>
<evidence type="ECO:0000313" key="3">
    <source>
        <dbReference type="Proteomes" id="UP001066276"/>
    </source>
</evidence>
<dbReference type="AlphaFoldDB" id="A0AAV7NVN7"/>
<feature type="compositionally biased region" description="Basic and acidic residues" evidence="1">
    <location>
        <begin position="12"/>
        <end position="28"/>
    </location>
</feature>
<accession>A0AAV7NVN7</accession>
<proteinExistence type="predicted"/>
<feature type="compositionally biased region" description="Basic and acidic residues" evidence="1">
    <location>
        <begin position="41"/>
        <end position="72"/>
    </location>
</feature>
<protein>
    <submittedName>
        <fullName evidence="2">Uncharacterized protein</fullName>
    </submittedName>
</protein>
<feature type="compositionally biased region" description="Polar residues" evidence="1">
    <location>
        <begin position="1"/>
        <end position="10"/>
    </location>
</feature>
<name>A0AAV7NVN7_PLEWA</name>
<evidence type="ECO:0000313" key="2">
    <source>
        <dbReference type="EMBL" id="KAJ1119971.1"/>
    </source>
</evidence>
<comment type="caution">
    <text evidence="2">The sequence shown here is derived from an EMBL/GenBank/DDBJ whole genome shotgun (WGS) entry which is preliminary data.</text>
</comment>
<gene>
    <name evidence="2" type="ORF">NDU88_008154</name>
</gene>
<evidence type="ECO:0000256" key="1">
    <source>
        <dbReference type="SAM" id="MobiDB-lite"/>
    </source>
</evidence>
<organism evidence="2 3">
    <name type="scientific">Pleurodeles waltl</name>
    <name type="common">Iberian ribbed newt</name>
    <dbReference type="NCBI Taxonomy" id="8319"/>
    <lineage>
        <taxon>Eukaryota</taxon>
        <taxon>Metazoa</taxon>
        <taxon>Chordata</taxon>
        <taxon>Craniata</taxon>
        <taxon>Vertebrata</taxon>
        <taxon>Euteleostomi</taxon>
        <taxon>Amphibia</taxon>
        <taxon>Batrachia</taxon>
        <taxon>Caudata</taxon>
        <taxon>Salamandroidea</taxon>
        <taxon>Salamandridae</taxon>
        <taxon>Pleurodelinae</taxon>
        <taxon>Pleurodeles</taxon>
    </lineage>
</organism>
<feature type="region of interest" description="Disordered" evidence="1">
    <location>
        <begin position="1"/>
        <end position="77"/>
    </location>
</feature>
<reference evidence="2" key="1">
    <citation type="journal article" date="2022" name="bioRxiv">
        <title>Sequencing and chromosome-scale assembly of the giantPleurodeles waltlgenome.</title>
        <authorList>
            <person name="Brown T."/>
            <person name="Elewa A."/>
            <person name="Iarovenko S."/>
            <person name="Subramanian E."/>
            <person name="Araus A.J."/>
            <person name="Petzold A."/>
            <person name="Susuki M."/>
            <person name="Suzuki K.-i.T."/>
            <person name="Hayashi T."/>
            <person name="Toyoda A."/>
            <person name="Oliveira C."/>
            <person name="Osipova E."/>
            <person name="Leigh N.D."/>
            <person name="Simon A."/>
            <person name="Yun M.H."/>
        </authorList>
    </citation>
    <scope>NUCLEOTIDE SEQUENCE</scope>
    <source>
        <strain evidence="2">20211129_DDA</strain>
        <tissue evidence="2">Liver</tissue>
    </source>
</reference>
<dbReference type="Proteomes" id="UP001066276">
    <property type="component" value="Chromosome 8"/>
</dbReference>